<dbReference type="NCBIfam" id="TIGR02227">
    <property type="entry name" value="sigpep_I_bact"/>
    <property type="match status" value="1"/>
</dbReference>
<dbReference type="InterPro" id="IPR019757">
    <property type="entry name" value="Pept_S26A_signal_pept_1_Lys-AS"/>
</dbReference>
<dbReference type="InterPro" id="IPR019758">
    <property type="entry name" value="Pept_S26A_signal_pept_1_CS"/>
</dbReference>
<dbReference type="Proteomes" id="UP001596143">
    <property type="component" value="Unassembled WGS sequence"/>
</dbReference>
<accession>A0ABW0U3K9</accession>
<dbReference type="InterPro" id="IPR036286">
    <property type="entry name" value="LexA/Signal_pep-like_sf"/>
</dbReference>
<dbReference type="InterPro" id="IPR019533">
    <property type="entry name" value="Peptidase_S26"/>
</dbReference>
<evidence type="ECO:0000313" key="8">
    <source>
        <dbReference type="EMBL" id="MFC5628062.1"/>
    </source>
</evidence>
<keyword evidence="6" id="KW-0645">Protease</keyword>
<dbReference type="InterPro" id="IPR000223">
    <property type="entry name" value="Pept_S26A_signal_pept_1"/>
</dbReference>
<keyword evidence="9" id="KW-1185">Reference proteome</keyword>
<evidence type="ECO:0000256" key="1">
    <source>
        <dbReference type="ARBA" id="ARBA00000677"/>
    </source>
</evidence>
<proteinExistence type="inferred from homology"/>
<feature type="domain" description="Peptidase S26" evidence="7">
    <location>
        <begin position="8"/>
        <end position="174"/>
    </location>
</feature>
<evidence type="ECO:0000259" key="7">
    <source>
        <dbReference type="Pfam" id="PF10502"/>
    </source>
</evidence>
<dbReference type="RefSeq" id="WP_270898025.1">
    <property type="nucleotide sequence ID" value="NZ_JBHSPF010000018.1"/>
</dbReference>
<dbReference type="PROSITE" id="PS00761">
    <property type="entry name" value="SPASE_I_3"/>
    <property type="match status" value="1"/>
</dbReference>
<evidence type="ECO:0000256" key="2">
    <source>
        <dbReference type="ARBA" id="ARBA00004401"/>
    </source>
</evidence>
<dbReference type="PANTHER" id="PTHR43390:SF1">
    <property type="entry name" value="CHLOROPLAST PROCESSING PEPTIDASE"/>
    <property type="match status" value="1"/>
</dbReference>
<sequence length="183" mass="21415">MLKRSDPWREWMLLLLFAVTIAVFTRTYFIAPIIVDGESMSPTLEDQDRMIVNKSSYWFSEPDRFDIIVFHATEEKDYIKRVIGLPGDRLYYYDDQLYINGVKVNEPFLEPLREEMNGTTITPDFTLKQSSGYDVIPEGYVFVLGDNRRHSLDSRMFGLVKMEDIVGQATLTFWPVSHLNWLP</sequence>
<gene>
    <name evidence="8" type="primary">lepB</name>
    <name evidence="8" type="ORF">ACFPTR_04035</name>
</gene>
<evidence type="ECO:0000313" key="9">
    <source>
        <dbReference type="Proteomes" id="UP001596143"/>
    </source>
</evidence>
<evidence type="ECO:0000256" key="6">
    <source>
        <dbReference type="RuleBase" id="RU362042"/>
    </source>
</evidence>
<dbReference type="CDD" id="cd06530">
    <property type="entry name" value="S26_SPase_I"/>
    <property type="match status" value="1"/>
</dbReference>
<dbReference type="Pfam" id="PF10502">
    <property type="entry name" value="Peptidase_S26"/>
    <property type="match status" value="1"/>
</dbReference>
<dbReference type="GO" id="GO:0009003">
    <property type="term" value="F:signal peptidase activity"/>
    <property type="evidence" value="ECO:0007669"/>
    <property type="project" value="UniProtKB-EC"/>
</dbReference>
<comment type="caution">
    <text evidence="8">The sequence shown here is derived from an EMBL/GenBank/DDBJ whole genome shotgun (WGS) entry which is preliminary data.</text>
</comment>
<dbReference type="Gene3D" id="2.10.109.10">
    <property type="entry name" value="Umud Fragment, subunit A"/>
    <property type="match status" value="1"/>
</dbReference>
<protein>
    <recommendedName>
        <fullName evidence="4 6">Signal peptidase I</fullName>
        <ecNumber evidence="4 6">3.4.21.89</ecNumber>
    </recommendedName>
</protein>
<evidence type="ECO:0000256" key="5">
    <source>
        <dbReference type="ARBA" id="ARBA00022801"/>
    </source>
</evidence>
<dbReference type="PANTHER" id="PTHR43390">
    <property type="entry name" value="SIGNAL PEPTIDASE I"/>
    <property type="match status" value="1"/>
</dbReference>
<comment type="subcellular location">
    <subcellularLocation>
        <location evidence="2">Cell membrane</location>
        <topology evidence="2">Single-pass type II membrane protein</topology>
    </subcellularLocation>
    <subcellularLocation>
        <location evidence="6">Membrane</location>
        <topology evidence="6">Single-pass type II membrane protein</topology>
    </subcellularLocation>
</comment>
<reference evidence="9" key="1">
    <citation type="journal article" date="2019" name="Int. J. Syst. Evol. Microbiol.">
        <title>The Global Catalogue of Microorganisms (GCM) 10K type strain sequencing project: providing services to taxonomists for standard genome sequencing and annotation.</title>
        <authorList>
            <consortium name="The Broad Institute Genomics Platform"/>
            <consortium name="The Broad Institute Genome Sequencing Center for Infectious Disease"/>
            <person name="Wu L."/>
            <person name="Ma J."/>
        </authorList>
    </citation>
    <scope>NUCLEOTIDE SEQUENCE [LARGE SCALE GENOMIC DNA]</scope>
    <source>
        <strain evidence="9">CGMCC 1.15790</strain>
    </source>
</reference>
<dbReference type="EMBL" id="JBHSPF010000018">
    <property type="protein sequence ID" value="MFC5628062.1"/>
    <property type="molecule type" value="Genomic_DNA"/>
</dbReference>
<comment type="similarity">
    <text evidence="3 6">Belongs to the peptidase S26 family.</text>
</comment>
<comment type="catalytic activity">
    <reaction evidence="1 6">
        <text>Cleavage of hydrophobic, N-terminal signal or leader sequences from secreted and periplasmic proteins.</text>
        <dbReference type="EC" id="3.4.21.89"/>
    </reaction>
</comment>
<evidence type="ECO:0000256" key="4">
    <source>
        <dbReference type="ARBA" id="ARBA00013208"/>
    </source>
</evidence>
<dbReference type="EC" id="3.4.21.89" evidence="4 6"/>
<dbReference type="PRINTS" id="PR00727">
    <property type="entry name" value="LEADERPTASE"/>
</dbReference>
<evidence type="ECO:0000256" key="3">
    <source>
        <dbReference type="ARBA" id="ARBA00009370"/>
    </source>
</evidence>
<organism evidence="8 9">
    <name type="scientific">Aliibacillus thermotolerans</name>
    <dbReference type="NCBI Taxonomy" id="1834418"/>
    <lineage>
        <taxon>Bacteria</taxon>
        <taxon>Bacillati</taxon>
        <taxon>Bacillota</taxon>
        <taxon>Bacilli</taxon>
        <taxon>Bacillales</taxon>
        <taxon>Bacillaceae</taxon>
        <taxon>Aliibacillus</taxon>
    </lineage>
</organism>
<dbReference type="SUPFAM" id="SSF51306">
    <property type="entry name" value="LexA/Signal peptidase"/>
    <property type="match status" value="1"/>
</dbReference>
<dbReference type="PROSITE" id="PS00760">
    <property type="entry name" value="SPASE_I_2"/>
    <property type="match status" value="1"/>
</dbReference>
<keyword evidence="5 6" id="KW-0378">Hydrolase</keyword>
<name>A0ABW0U3K9_9BACI</name>